<proteinExistence type="predicted"/>
<dbReference type="Proteomes" id="UP001595925">
    <property type="component" value="Unassembled WGS sequence"/>
</dbReference>
<protein>
    <submittedName>
        <fullName evidence="2">Helix-turn-helix domain-containing protein</fullName>
    </submittedName>
</protein>
<dbReference type="Gene3D" id="1.10.10.10">
    <property type="entry name" value="Winged helix-like DNA-binding domain superfamily/Winged helix DNA-binding domain"/>
    <property type="match status" value="1"/>
</dbReference>
<dbReference type="Pfam" id="PF24035">
    <property type="entry name" value="DUF7344"/>
    <property type="match status" value="1"/>
</dbReference>
<keyword evidence="3" id="KW-1185">Reference proteome</keyword>
<reference evidence="2 3" key="1">
    <citation type="journal article" date="2019" name="Int. J. Syst. Evol. Microbiol.">
        <title>The Global Catalogue of Microorganisms (GCM) 10K type strain sequencing project: providing services to taxonomists for standard genome sequencing and annotation.</title>
        <authorList>
            <consortium name="The Broad Institute Genomics Platform"/>
            <consortium name="The Broad Institute Genome Sequencing Center for Infectious Disease"/>
            <person name="Wu L."/>
            <person name="Ma J."/>
        </authorList>
    </citation>
    <scope>NUCLEOTIDE SEQUENCE [LARGE SCALE GENOMIC DNA]</scope>
    <source>
        <strain evidence="2 3">CGMCC 1.15824</strain>
    </source>
</reference>
<organism evidence="2 3">
    <name type="scientific">Saliphagus infecundisoli</name>
    <dbReference type="NCBI Taxonomy" id="1849069"/>
    <lineage>
        <taxon>Archaea</taxon>
        <taxon>Methanobacteriati</taxon>
        <taxon>Methanobacteriota</taxon>
        <taxon>Stenosarchaea group</taxon>
        <taxon>Halobacteria</taxon>
        <taxon>Halobacteriales</taxon>
        <taxon>Natrialbaceae</taxon>
        <taxon>Saliphagus</taxon>
    </lineage>
</organism>
<dbReference type="AlphaFoldDB" id="A0ABD5QJC2"/>
<gene>
    <name evidence="2" type="ORF">ACFPFO_18445</name>
</gene>
<dbReference type="InterPro" id="IPR055768">
    <property type="entry name" value="DUF7344"/>
</dbReference>
<accession>A0ABD5QJC2</accession>
<feature type="domain" description="DUF7344" evidence="1">
    <location>
        <begin position="8"/>
        <end position="75"/>
    </location>
</feature>
<comment type="caution">
    <text evidence="2">The sequence shown here is derived from an EMBL/GenBank/DDBJ whole genome shotgun (WGS) entry which is preliminary data.</text>
</comment>
<dbReference type="InterPro" id="IPR036388">
    <property type="entry name" value="WH-like_DNA-bd_sf"/>
</dbReference>
<sequence>MPDKIPRVLSNPLRRRVLRTVADHAEPIELDALGAETIMDAEKWEDHQIELYHIHLPKLADHGLIEWDQEDRTIEKGDQFEEARPLLDSLGPDESNGFSPMMGIMLTRALV</sequence>
<name>A0ABD5QJC2_9EURY</name>
<evidence type="ECO:0000313" key="2">
    <source>
        <dbReference type="EMBL" id="MFC4989700.1"/>
    </source>
</evidence>
<dbReference type="EMBL" id="JBHSJG010000054">
    <property type="protein sequence ID" value="MFC4989700.1"/>
    <property type="molecule type" value="Genomic_DNA"/>
</dbReference>
<evidence type="ECO:0000259" key="1">
    <source>
        <dbReference type="Pfam" id="PF24035"/>
    </source>
</evidence>
<evidence type="ECO:0000313" key="3">
    <source>
        <dbReference type="Proteomes" id="UP001595925"/>
    </source>
</evidence>
<dbReference type="RefSeq" id="WP_224828133.1">
    <property type="nucleotide sequence ID" value="NZ_JAIVEF010000004.1"/>
</dbReference>